<organism evidence="2 3">
    <name type="scientific">Mauremys mutica</name>
    <name type="common">yellowpond turtle</name>
    <dbReference type="NCBI Taxonomy" id="74926"/>
    <lineage>
        <taxon>Eukaryota</taxon>
        <taxon>Metazoa</taxon>
        <taxon>Chordata</taxon>
        <taxon>Craniata</taxon>
        <taxon>Vertebrata</taxon>
        <taxon>Euteleostomi</taxon>
        <taxon>Archelosauria</taxon>
        <taxon>Testudinata</taxon>
        <taxon>Testudines</taxon>
        <taxon>Cryptodira</taxon>
        <taxon>Durocryptodira</taxon>
        <taxon>Testudinoidea</taxon>
        <taxon>Geoemydidae</taxon>
        <taxon>Geoemydinae</taxon>
        <taxon>Mauremys</taxon>
    </lineage>
</organism>
<feature type="region of interest" description="Disordered" evidence="1">
    <location>
        <begin position="1"/>
        <end position="41"/>
    </location>
</feature>
<dbReference type="EMBL" id="JAHDVG010000485">
    <property type="protein sequence ID" value="KAH1169288.1"/>
    <property type="molecule type" value="Genomic_DNA"/>
</dbReference>
<name>A0A9D4ASI9_9SAUR</name>
<sequence>MGKMNQESMGKAGKGSKDKENPSQLTQGTMNLNQSRRHQLSDQASHMAQFLWKMDSHSKLVLCSAKFTGALLFGEKLDKAVADNAAKSKEALLTRHHAFKRE</sequence>
<gene>
    <name evidence="2" type="ORF">KIL84_013878</name>
</gene>
<evidence type="ECO:0000313" key="3">
    <source>
        <dbReference type="Proteomes" id="UP000827986"/>
    </source>
</evidence>
<dbReference type="Proteomes" id="UP000827986">
    <property type="component" value="Unassembled WGS sequence"/>
</dbReference>
<keyword evidence="3" id="KW-1185">Reference proteome</keyword>
<dbReference type="AlphaFoldDB" id="A0A9D4ASI9"/>
<feature type="compositionally biased region" description="Polar residues" evidence="1">
    <location>
        <begin position="22"/>
        <end position="34"/>
    </location>
</feature>
<evidence type="ECO:0000256" key="1">
    <source>
        <dbReference type="SAM" id="MobiDB-lite"/>
    </source>
</evidence>
<protein>
    <submittedName>
        <fullName evidence="2">Uncharacterized protein</fullName>
    </submittedName>
</protein>
<accession>A0A9D4ASI9</accession>
<proteinExistence type="predicted"/>
<comment type="caution">
    <text evidence="2">The sequence shown here is derived from an EMBL/GenBank/DDBJ whole genome shotgun (WGS) entry which is preliminary data.</text>
</comment>
<evidence type="ECO:0000313" key="2">
    <source>
        <dbReference type="EMBL" id="KAH1169288.1"/>
    </source>
</evidence>
<reference evidence="2" key="1">
    <citation type="submission" date="2021-09" db="EMBL/GenBank/DDBJ databases">
        <title>The genome of Mauremys mutica provides insights into the evolution of semi-aquatic lifestyle.</title>
        <authorList>
            <person name="Gong S."/>
            <person name="Gao Y."/>
        </authorList>
    </citation>
    <scope>NUCLEOTIDE SEQUENCE</scope>
    <source>
        <strain evidence="2">MM-2020</strain>
        <tissue evidence="2">Muscle</tissue>
    </source>
</reference>